<name>A0A0H2XTK7_BURO1</name>
<feature type="region of interest" description="Disordered" evidence="1">
    <location>
        <begin position="28"/>
        <end position="49"/>
    </location>
</feature>
<dbReference type="HOGENOM" id="CLU_198823_0_0_4"/>
<dbReference type="AlphaFoldDB" id="A0A0H2XTK7"/>
<evidence type="ECO:0000256" key="1">
    <source>
        <dbReference type="SAM" id="MobiDB-lite"/>
    </source>
</evidence>
<dbReference type="EMBL" id="CP000378">
    <property type="protein sequence ID" value="ABF77842.1"/>
    <property type="molecule type" value="Genomic_DNA"/>
</dbReference>
<evidence type="ECO:0000313" key="2">
    <source>
        <dbReference type="EMBL" id="ABF77842.1"/>
    </source>
</evidence>
<protein>
    <submittedName>
        <fullName evidence="2">Uncharacterized protein</fullName>
    </submittedName>
</protein>
<proteinExistence type="predicted"/>
<organism evidence="2">
    <name type="scientific">Burkholderia orbicola (strain AU 1054)</name>
    <dbReference type="NCBI Taxonomy" id="331271"/>
    <lineage>
        <taxon>Bacteria</taxon>
        <taxon>Pseudomonadati</taxon>
        <taxon>Pseudomonadota</taxon>
        <taxon>Betaproteobacteria</taxon>
        <taxon>Burkholderiales</taxon>
        <taxon>Burkholderiaceae</taxon>
        <taxon>Burkholderia</taxon>
        <taxon>Burkholderia cepacia complex</taxon>
        <taxon>Burkholderia orbicola</taxon>
    </lineage>
</organism>
<accession>A0A0H2XTK7</accession>
<gene>
    <name evidence="2" type="ordered locus">Bcen_2946</name>
</gene>
<reference evidence="2" key="1">
    <citation type="submission" date="2006-05" db="EMBL/GenBank/DDBJ databases">
        <title>Complete sequence of chromosome 1 of Burkholderia cenocepacia AU 1054.</title>
        <authorList>
            <consortium name="US DOE Joint Genome Institute"/>
            <person name="Copeland A."/>
            <person name="Lucas S."/>
            <person name="Lapidus A."/>
            <person name="Barry K."/>
            <person name="Detter J.C."/>
            <person name="Glavina del Rio T."/>
            <person name="Hammon N."/>
            <person name="Israni S."/>
            <person name="Dalin E."/>
            <person name="Tice H."/>
            <person name="Pitluck S."/>
            <person name="Chain P."/>
            <person name="Malfatti S."/>
            <person name="Shin M."/>
            <person name="Vergez L."/>
            <person name="Schmutz J."/>
            <person name="Larimer F."/>
            <person name="Land M."/>
            <person name="Hauser L."/>
            <person name="Kyrpides N."/>
            <person name="Lykidis A."/>
            <person name="LiPuma J.J."/>
            <person name="Konstantinidis K."/>
            <person name="Tiedje J.M."/>
            <person name="Richardson P."/>
        </authorList>
    </citation>
    <scope>NUCLEOTIDE SEQUENCE [LARGE SCALE GENOMIC DNA]</scope>
    <source>
        <strain evidence="2">AU 1054</strain>
    </source>
</reference>
<sequence length="88" mass="9881">MAARGSLRFRWTKKSGLISPLKTTRYGVSARRPKMKPSPAGGRKRLQQGCPSEGLRYVTDWLAALRVRSHLAHETASVLKPLRPLWAN</sequence>